<keyword evidence="5 7" id="KW-0687">Ribonucleoprotein</keyword>
<dbReference type="Gene3D" id="3.40.5.10">
    <property type="entry name" value="Ribosomal protein L9, N-terminal domain"/>
    <property type="match status" value="1"/>
</dbReference>
<comment type="caution">
    <text evidence="11">The sequence shown here is derived from an EMBL/GenBank/DDBJ whole genome shotgun (WGS) entry which is preliminary data.</text>
</comment>
<dbReference type="RefSeq" id="WP_184211186.1">
    <property type="nucleotide sequence ID" value="NZ_JACHIF010000008.1"/>
</dbReference>
<accession>A0A7W8DR35</accession>
<feature type="domain" description="Ribosomal protein L9" evidence="9">
    <location>
        <begin position="4"/>
        <end position="49"/>
    </location>
</feature>
<dbReference type="EMBL" id="JACHIF010000008">
    <property type="protein sequence ID" value="MBB5039424.1"/>
    <property type="molecule type" value="Genomic_DNA"/>
</dbReference>
<keyword evidence="12" id="KW-1185">Reference proteome</keyword>
<sequence>MANVQVILKEKIKNLGAEADVVQVKRGFARNFLVPQGKAYEATAGNLRNINHLKAARAEREAKELQEAEKTASKLKKLKLKLTLQTGQGGKAFGSITNMDIAKAVAESSAKVELDRHLIQLDKPIKSTGTFEIPVKLHADVSCFLKLTVLADSDAAAADSTEDSE</sequence>
<evidence type="ECO:0000313" key="12">
    <source>
        <dbReference type="Proteomes" id="UP000534294"/>
    </source>
</evidence>
<evidence type="ECO:0000313" key="11">
    <source>
        <dbReference type="EMBL" id="MBB5039424.1"/>
    </source>
</evidence>
<dbReference type="AlphaFoldDB" id="A0A7W8DR35"/>
<dbReference type="InterPro" id="IPR009027">
    <property type="entry name" value="Ribosomal_bL9/RNase_H1_N"/>
</dbReference>
<evidence type="ECO:0000256" key="1">
    <source>
        <dbReference type="ARBA" id="ARBA00010605"/>
    </source>
</evidence>
<comment type="similarity">
    <text evidence="1 7">Belongs to the bacterial ribosomal protein bL9 family.</text>
</comment>
<feature type="coiled-coil region" evidence="8">
    <location>
        <begin position="55"/>
        <end position="85"/>
    </location>
</feature>
<keyword evidence="3 7" id="KW-0694">RNA-binding</keyword>
<evidence type="ECO:0000256" key="6">
    <source>
        <dbReference type="ARBA" id="ARBA00035292"/>
    </source>
</evidence>
<keyword evidence="2 7" id="KW-0699">rRNA-binding</keyword>
<dbReference type="GO" id="GO:0003735">
    <property type="term" value="F:structural constituent of ribosome"/>
    <property type="evidence" value="ECO:0007669"/>
    <property type="project" value="InterPro"/>
</dbReference>
<evidence type="ECO:0000256" key="2">
    <source>
        <dbReference type="ARBA" id="ARBA00022730"/>
    </source>
</evidence>
<dbReference type="SUPFAM" id="SSF55658">
    <property type="entry name" value="L9 N-domain-like"/>
    <property type="match status" value="1"/>
</dbReference>
<organism evidence="11 12">
    <name type="scientific">Prosthecobacter dejongeii</name>
    <dbReference type="NCBI Taxonomy" id="48465"/>
    <lineage>
        <taxon>Bacteria</taxon>
        <taxon>Pseudomonadati</taxon>
        <taxon>Verrucomicrobiota</taxon>
        <taxon>Verrucomicrobiia</taxon>
        <taxon>Verrucomicrobiales</taxon>
        <taxon>Verrucomicrobiaceae</taxon>
        <taxon>Prosthecobacter</taxon>
    </lineage>
</organism>
<dbReference type="InterPro" id="IPR000244">
    <property type="entry name" value="Ribosomal_bL9"/>
</dbReference>
<dbReference type="Pfam" id="PF01281">
    <property type="entry name" value="Ribosomal_L9_N"/>
    <property type="match status" value="1"/>
</dbReference>
<dbReference type="InterPro" id="IPR020594">
    <property type="entry name" value="Ribosomal_bL9_bac/chp"/>
</dbReference>
<dbReference type="Pfam" id="PF03948">
    <property type="entry name" value="Ribosomal_L9_C"/>
    <property type="match status" value="1"/>
</dbReference>
<keyword evidence="8" id="KW-0175">Coiled coil</keyword>
<feature type="domain" description="Large ribosomal subunit protein bL9 C-terminal" evidence="10">
    <location>
        <begin position="66"/>
        <end position="150"/>
    </location>
</feature>
<comment type="function">
    <text evidence="7">Binds to the 23S rRNA.</text>
</comment>
<dbReference type="SUPFAM" id="SSF55653">
    <property type="entry name" value="Ribosomal protein L9 C-domain"/>
    <property type="match status" value="1"/>
</dbReference>
<dbReference type="Gene3D" id="3.10.430.100">
    <property type="entry name" value="Ribosomal protein L9, C-terminal domain"/>
    <property type="match status" value="1"/>
</dbReference>
<dbReference type="InterPro" id="IPR036791">
    <property type="entry name" value="Ribosomal_bL9_C_sf"/>
</dbReference>
<gene>
    <name evidence="7" type="primary">rplI</name>
    <name evidence="11" type="ORF">HNQ64_003696</name>
</gene>
<keyword evidence="4 7" id="KW-0689">Ribosomal protein</keyword>
<dbReference type="GO" id="GO:0005840">
    <property type="term" value="C:ribosome"/>
    <property type="evidence" value="ECO:0007669"/>
    <property type="project" value="UniProtKB-KW"/>
</dbReference>
<evidence type="ECO:0000259" key="10">
    <source>
        <dbReference type="Pfam" id="PF03948"/>
    </source>
</evidence>
<dbReference type="GO" id="GO:1990904">
    <property type="term" value="C:ribonucleoprotein complex"/>
    <property type="evidence" value="ECO:0007669"/>
    <property type="project" value="UniProtKB-KW"/>
</dbReference>
<evidence type="ECO:0000259" key="9">
    <source>
        <dbReference type="Pfam" id="PF01281"/>
    </source>
</evidence>
<dbReference type="GO" id="GO:0006412">
    <property type="term" value="P:translation"/>
    <property type="evidence" value="ECO:0007669"/>
    <property type="project" value="UniProtKB-UniRule"/>
</dbReference>
<protein>
    <recommendedName>
        <fullName evidence="6 7">Large ribosomal subunit protein bL9</fullName>
    </recommendedName>
</protein>
<dbReference type="InterPro" id="IPR036935">
    <property type="entry name" value="Ribosomal_bL9_N_sf"/>
</dbReference>
<dbReference type="InterPro" id="IPR020070">
    <property type="entry name" value="Ribosomal_bL9_N"/>
</dbReference>
<proteinExistence type="inferred from homology"/>
<dbReference type="HAMAP" id="MF_00503">
    <property type="entry name" value="Ribosomal_bL9"/>
    <property type="match status" value="1"/>
</dbReference>
<evidence type="ECO:0000256" key="7">
    <source>
        <dbReference type="HAMAP-Rule" id="MF_00503"/>
    </source>
</evidence>
<reference evidence="11 12" key="1">
    <citation type="submission" date="2020-08" db="EMBL/GenBank/DDBJ databases">
        <title>Genomic Encyclopedia of Type Strains, Phase IV (KMG-IV): sequencing the most valuable type-strain genomes for metagenomic binning, comparative biology and taxonomic classification.</title>
        <authorList>
            <person name="Goeker M."/>
        </authorList>
    </citation>
    <scope>NUCLEOTIDE SEQUENCE [LARGE SCALE GENOMIC DNA]</scope>
    <source>
        <strain evidence="11 12">DSM 12251</strain>
    </source>
</reference>
<evidence type="ECO:0000256" key="5">
    <source>
        <dbReference type="ARBA" id="ARBA00023274"/>
    </source>
</evidence>
<evidence type="ECO:0000256" key="4">
    <source>
        <dbReference type="ARBA" id="ARBA00022980"/>
    </source>
</evidence>
<dbReference type="Proteomes" id="UP000534294">
    <property type="component" value="Unassembled WGS sequence"/>
</dbReference>
<dbReference type="GO" id="GO:0019843">
    <property type="term" value="F:rRNA binding"/>
    <property type="evidence" value="ECO:0007669"/>
    <property type="project" value="UniProtKB-UniRule"/>
</dbReference>
<name>A0A7W8DR35_9BACT</name>
<evidence type="ECO:0000256" key="8">
    <source>
        <dbReference type="SAM" id="Coils"/>
    </source>
</evidence>
<dbReference type="NCBIfam" id="TIGR00158">
    <property type="entry name" value="L9"/>
    <property type="match status" value="1"/>
</dbReference>
<dbReference type="InterPro" id="IPR020069">
    <property type="entry name" value="Ribosomal_bL9_C"/>
</dbReference>
<evidence type="ECO:0000256" key="3">
    <source>
        <dbReference type="ARBA" id="ARBA00022884"/>
    </source>
</evidence>
<dbReference type="PANTHER" id="PTHR21368">
    <property type="entry name" value="50S RIBOSOMAL PROTEIN L9"/>
    <property type="match status" value="1"/>
</dbReference>